<proteinExistence type="inferred from homology"/>
<evidence type="ECO:0000313" key="7">
    <source>
        <dbReference type="EMBL" id="ORX95627.1"/>
    </source>
</evidence>
<dbReference type="NCBIfam" id="TIGR03317">
    <property type="entry name" value="ygfZ_signature"/>
    <property type="match status" value="1"/>
</dbReference>
<name>A0A1Y1YCB8_9FUNG</name>
<evidence type="ECO:0000256" key="2">
    <source>
        <dbReference type="ARBA" id="ARBA00022946"/>
    </source>
</evidence>
<comment type="subcellular location">
    <subcellularLocation>
        <location evidence="1">Mitochondrion</location>
    </subcellularLocation>
</comment>
<dbReference type="EMBL" id="MCFE01000171">
    <property type="protein sequence ID" value="ORX95627.1"/>
    <property type="molecule type" value="Genomic_DNA"/>
</dbReference>
<accession>A0A1Y1YCB8</accession>
<dbReference type="OrthoDB" id="191995at2759"/>
<dbReference type="GO" id="GO:0016226">
    <property type="term" value="P:iron-sulfur cluster assembly"/>
    <property type="evidence" value="ECO:0007669"/>
    <property type="project" value="TreeGrafter"/>
</dbReference>
<dbReference type="AlphaFoldDB" id="A0A1Y1YCB8"/>
<comment type="caution">
    <text evidence="7">The sequence shown here is derived from an EMBL/GenBank/DDBJ whole genome shotgun (WGS) entry which is preliminary data.</text>
</comment>
<protein>
    <submittedName>
        <fullName evidence="7">Aminomethyltransferase folate-binding domain-containing protein</fullName>
    </submittedName>
</protein>
<dbReference type="Pfam" id="PF25455">
    <property type="entry name" value="Beta-barrel_CAF17_C"/>
    <property type="match status" value="1"/>
</dbReference>
<sequence length="372" mass="41673">MNSGLSRIVFRLGKLNSTRLRGCFKSHPFSTNAAALQTQEKDPLHEGNNLLKTPSRGVLEIYGDDTVKFLQGMITNNMTRIASGGEGLFTAFLAPNGRVLYDAFVYPKPQGTDTSPMFLIECSAEATRDLMRHIKKYILRSKVKIQDVSEEYHVWSLWGPKSDLTENRVLEEVAKIRCKDTRYPGFGSRVLLPADKAFPVPPDFKELPSEEYTIRRILHGVPEGSDFFVGSSLPLESNFDYMNGIDFRKGCYVGQELTIRTHHTGVVRKRIVPVQITPEADLSTAPSSPDLAQIQVDRDVKLALAQPGQDVVIDGAKTSRNNGKFCGGIHNIGLALIRLETVRKPDIRFIMRASDDKLMNVRPTIPTWWPLD</sequence>
<evidence type="ECO:0000256" key="3">
    <source>
        <dbReference type="ARBA" id="ARBA00023128"/>
    </source>
</evidence>
<dbReference type="InterPro" id="IPR057460">
    <property type="entry name" value="CAF17_C"/>
</dbReference>
<dbReference type="SUPFAM" id="SSF103025">
    <property type="entry name" value="Folate-binding domain"/>
    <property type="match status" value="1"/>
</dbReference>
<dbReference type="InterPro" id="IPR017703">
    <property type="entry name" value="YgfZ/GCV_T_CS"/>
</dbReference>
<dbReference type="InParanoid" id="A0A1Y1YCB8"/>
<dbReference type="PANTHER" id="PTHR22602:SF0">
    <property type="entry name" value="TRANSFERASE CAF17, MITOCHONDRIAL-RELATED"/>
    <property type="match status" value="1"/>
</dbReference>
<evidence type="ECO:0000256" key="1">
    <source>
        <dbReference type="ARBA" id="ARBA00004173"/>
    </source>
</evidence>
<keyword evidence="7" id="KW-0489">Methyltransferase</keyword>
<dbReference type="Gene3D" id="3.30.1360.120">
    <property type="entry name" value="Probable tRNA modification gtpase trme, domain 1"/>
    <property type="match status" value="1"/>
</dbReference>
<dbReference type="InterPro" id="IPR045179">
    <property type="entry name" value="YgfZ/GcvT"/>
</dbReference>
<dbReference type="GO" id="GO:0008168">
    <property type="term" value="F:methyltransferase activity"/>
    <property type="evidence" value="ECO:0007669"/>
    <property type="project" value="UniProtKB-KW"/>
</dbReference>
<comment type="similarity">
    <text evidence="4">Belongs to the GcvT family. CAF17/IBA57 subfamily.</text>
</comment>
<gene>
    <name evidence="7" type="ORF">K493DRAFT_282643</name>
</gene>
<reference evidence="7 8" key="1">
    <citation type="submission" date="2016-07" db="EMBL/GenBank/DDBJ databases">
        <title>Pervasive Adenine N6-methylation of Active Genes in Fungi.</title>
        <authorList>
            <consortium name="DOE Joint Genome Institute"/>
            <person name="Mondo S.J."/>
            <person name="Dannebaum R.O."/>
            <person name="Kuo R.C."/>
            <person name="Labutti K."/>
            <person name="Haridas S."/>
            <person name="Kuo A."/>
            <person name="Salamov A."/>
            <person name="Ahrendt S.R."/>
            <person name="Lipzen A."/>
            <person name="Sullivan W."/>
            <person name="Andreopoulos W.B."/>
            <person name="Clum A."/>
            <person name="Lindquist E."/>
            <person name="Daum C."/>
            <person name="Ramamoorthy G.K."/>
            <person name="Gryganskyi A."/>
            <person name="Culley D."/>
            <person name="Magnuson J.K."/>
            <person name="James T.Y."/>
            <person name="O'Malley M.A."/>
            <person name="Stajich J.E."/>
            <person name="Spatafora J.W."/>
            <person name="Visel A."/>
            <person name="Grigoriev I.V."/>
        </authorList>
    </citation>
    <scope>NUCLEOTIDE SEQUENCE [LARGE SCALE GENOMIC DNA]</scope>
    <source>
        <strain evidence="7 8">CBS 931.73</strain>
    </source>
</reference>
<dbReference type="InterPro" id="IPR027266">
    <property type="entry name" value="TrmE/GcvT-like"/>
</dbReference>
<evidence type="ECO:0000259" key="6">
    <source>
        <dbReference type="Pfam" id="PF25455"/>
    </source>
</evidence>
<keyword evidence="7" id="KW-0808">Transferase</keyword>
<dbReference type="STRING" id="1314790.A0A1Y1YCB8"/>
<evidence type="ECO:0000259" key="5">
    <source>
        <dbReference type="Pfam" id="PF01571"/>
    </source>
</evidence>
<feature type="domain" description="GCVT N-terminal" evidence="5">
    <location>
        <begin position="39"/>
        <end position="174"/>
    </location>
</feature>
<organism evidence="7 8">
    <name type="scientific">Basidiobolus meristosporus CBS 931.73</name>
    <dbReference type="NCBI Taxonomy" id="1314790"/>
    <lineage>
        <taxon>Eukaryota</taxon>
        <taxon>Fungi</taxon>
        <taxon>Fungi incertae sedis</taxon>
        <taxon>Zoopagomycota</taxon>
        <taxon>Entomophthoromycotina</taxon>
        <taxon>Basidiobolomycetes</taxon>
        <taxon>Basidiobolales</taxon>
        <taxon>Basidiobolaceae</taxon>
        <taxon>Basidiobolus</taxon>
    </lineage>
</organism>
<dbReference type="Pfam" id="PF01571">
    <property type="entry name" value="GCV_T"/>
    <property type="match status" value="1"/>
</dbReference>
<dbReference type="InterPro" id="IPR006222">
    <property type="entry name" value="GCVT_N"/>
</dbReference>
<keyword evidence="2" id="KW-0809">Transit peptide</keyword>
<keyword evidence="8" id="KW-1185">Reference proteome</keyword>
<keyword evidence="3" id="KW-0496">Mitochondrion</keyword>
<feature type="domain" description="CAF17 C-terminal" evidence="6">
    <location>
        <begin position="268"/>
        <end position="370"/>
    </location>
</feature>
<dbReference type="Proteomes" id="UP000193498">
    <property type="component" value="Unassembled WGS sequence"/>
</dbReference>
<dbReference type="PANTHER" id="PTHR22602">
    <property type="entry name" value="TRANSFERASE CAF17, MITOCHONDRIAL-RELATED"/>
    <property type="match status" value="1"/>
</dbReference>
<dbReference type="GO" id="GO:0032259">
    <property type="term" value="P:methylation"/>
    <property type="evidence" value="ECO:0007669"/>
    <property type="project" value="UniProtKB-KW"/>
</dbReference>
<evidence type="ECO:0000313" key="8">
    <source>
        <dbReference type="Proteomes" id="UP000193498"/>
    </source>
</evidence>
<dbReference type="GO" id="GO:0005759">
    <property type="term" value="C:mitochondrial matrix"/>
    <property type="evidence" value="ECO:0007669"/>
    <property type="project" value="TreeGrafter"/>
</dbReference>
<evidence type="ECO:0000256" key="4">
    <source>
        <dbReference type="ARBA" id="ARBA00093447"/>
    </source>
</evidence>
<dbReference type="FunCoup" id="A0A1Y1YCB8">
    <property type="interactions" value="234"/>
</dbReference>